<dbReference type="eggNOG" id="COG0553">
    <property type="taxonomic scope" value="Bacteria"/>
</dbReference>
<dbReference type="Proteomes" id="UP000006062">
    <property type="component" value="Chromosome"/>
</dbReference>
<dbReference type="RefSeq" id="WP_014780731.1">
    <property type="nucleotide sequence ID" value="NC_018012.1"/>
</dbReference>
<protein>
    <submittedName>
        <fullName evidence="1">Uncharacterized protein</fullName>
    </submittedName>
</protein>
<evidence type="ECO:0000313" key="2">
    <source>
        <dbReference type="Proteomes" id="UP000006062"/>
    </source>
</evidence>
<dbReference type="EMBL" id="CP003154">
    <property type="protein sequence ID" value="AFL76363.1"/>
    <property type="molecule type" value="Genomic_DNA"/>
</dbReference>
<name>I3YH95_THIV6</name>
<accession>I3YH95</accession>
<dbReference type="STRING" id="765911.Thivi_4571"/>
<dbReference type="KEGG" id="tvi:Thivi_4571"/>
<sequence length="196" mass="21825">MASSTGMIVHHRRCPECDDGVFSFKTPDAWLNAPGIRTRYEGLIFHRNPRDNDEAKRIVGVGHQLFDQALAQAGEWEGALALSRELEHPLAIFRFLDALTSQSGQVRQVIAGVTVGDADDLMLIRDEAVLELLNRRKPGQQASETGGAGQEIEVVARWLERARAYAQANLDTLQLPFRRSIVTDLVLLWPATVIRT</sequence>
<proteinExistence type="predicted"/>
<reference evidence="1 2" key="1">
    <citation type="submission" date="2012-06" db="EMBL/GenBank/DDBJ databases">
        <title>Complete sequence of Thiocystis violascens DSM 198.</title>
        <authorList>
            <consortium name="US DOE Joint Genome Institute"/>
            <person name="Lucas S."/>
            <person name="Han J."/>
            <person name="Lapidus A."/>
            <person name="Cheng J.-F."/>
            <person name="Goodwin L."/>
            <person name="Pitluck S."/>
            <person name="Peters L."/>
            <person name="Ovchinnikova G."/>
            <person name="Teshima H."/>
            <person name="Detter J.C."/>
            <person name="Han C."/>
            <person name="Tapia R."/>
            <person name="Land M."/>
            <person name="Hauser L."/>
            <person name="Kyrpides N."/>
            <person name="Ivanova N."/>
            <person name="Pagani I."/>
            <person name="Vogl K."/>
            <person name="Liu Z."/>
            <person name="Frigaard N.-U."/>
            <person name="Bryant D."/>
            <person name="Woyke T."/>
        </authorList>
    </citation>
    <scope>NUCLEOTIDE SEQUENCE [LARGE SCALE GENOMIC DNA]</scope>
    <source>
        <strain evidence="2">ATCC 17096 / DSM 198 / 6111</strain>
    </source>
</reference>
<dbReference type="AlphaFoldDB" id="I3YH95"/>
<evidence type="ECO:0000313" key="1">
    <source>
        <dbReference type="EMBL" id="AFL76363.1"/>
    </source>
</evidence>
<organism evidence="1 2">
    <name type="scientific">Thiocystis violascens (strain ATCC 17096 / DSM 198 / 6111)</name>
    <name type="common">Chromatium violascens</name>
    <dbReference type="NCBI Taxonomy" id="765911"/>
    <lineage>
        <taxon>Bacteria</taxon>
        <taxon>Pseudomonadati</taxon>
        <taxon>Pseudomonadota</taxon>
        <taxon>Gammaproteobacteria</taxon>
        <taxon>Chromatiales</taxon>
        <taxon>Chromatiaceae</taxon>
        <taxon>Thiocystis</taxon>
    </lineage>
</organism>
<dbReference type="HOGENOM" id="CLU_1389666_0_0_6"/>
<gene>
    <name evidence="1" type="ordered locus">Thivi_4571</name>
</gene>
<keyword evidence="2" id="KW-1185">Reference proteome</keyword>